<organism evidence="2 3">
    <name type="scientific">Litoribaculum gwangyangense</name>
    <dbReference type="NCBI Taxonomy" id="1130722"/>
    <lineage>
        <taxon>Bacteria</taxon>
        <taxon>Pseudomonadati</taxon>
        <taxon>Bacteroidota</taxon>
        <taxon>Flavobacteriia</taxon>
        <taxon>Flavobacteriales</taxon>
        <taxon>Flavobacteriaceae</taxon>
        <taxon>Litoribaculum</taxon>
    </lineage>
</organism>
<feature type="signal peptide" evidence="1">
    <location>
        <begin position="1"/>
        <end position="21"/>
    </location>
</feature>
<dbReference type="InterPro" id="IPR008969">
    <property type="entry name" value="CarboxyPept-like_regulatory"/>
</dbReference>
<accession>A0ABP9CMS3</accession>
<gene>
    <name evidence="2" type="ORF">GCM10023330_19470</name>
</gene>
<dbReference type="Proteomes" id="UP001501433">
    <property type="component" value="Unassembled WGS sequence"/>
</dbReference>
<keyword evidence="1" id="KW-0732">Signal</keyword>
<evidence type="ECO:0000256" key="1">
    <source>
        <dbReference type="SAM" id="SignalP"/>
    </source>
</evidence>
<keyword evidence="3" id="KW-1185">Reference proteome</keyword>
<name>A0ABP9CMS3_9FLAO</name>
<dbReference type="SUPFAM" id="SSF49464">
    <property type="entry name" value="Carboxypeptidase regulatory domain-like"/>
    <property type="match status" value="1"/>
</dbReference>
<comment type="caution">
    <text evidence="2">The sequence shown here is derived from an EMBL/GenBank/DDBJ whole genome shotgun (WGS) entry which is preliminary data.</text>
</comment>
<dbReference type="RefSeq" id="WP_345276782.1">
    <property type="nucleotide sequence ID" value="NZ_BAABJW010000003.1"/>
</dbReference>
<evidence type="ECO:0008006" key="4">
    <source>
        <dbReference type="Google" id="ProtNLM"/>
    </source>
</evidence>
<evidence type="ECO:0000313" key="2">
    <source>
        <dbReference type="EMBL" id="GAA4812253.1"/>
    </source>
</evidence>
<evidence type="ECO:0000313" key="3">
    <source>
        <dbReference type="Proteomes" id="UP001501433"/>
    </source>
</evidence>
<feature type="chain" id="PRO_5046493377" description="Carboxypeptidase-like regulatory domain-containing protein" evidence="1">
    <location>
        <begin position="22"/>
        <end position="492"/>
    </location>
</feature>
<sequence length="492" mass="56822">MKYLYLLIGICLCQFSGFAQSVTARLIDTNTKKPIPYATIKTGEFSGIISNEEGYFTLNTDEGNLKTVSISCLGYQSKTLSIEDIEKTNFVIALSEAINQLNEVFISNKKPNADSIIARVKANITTNYNTNLYQYNIFHRTTNYVDFGELTFEIDKASHFGKKNLEQANADLNALSKKISESDIKHFTDFKGEFYNLTKDSSKLTVVKATKLVDYKNDFSMEDVEEKAKKIVLTYLDTTKTYKLKTGIFKIEDSLSLKDEDFKDNNPKEEFTLKHLNSQAKSLLRRAQFYDNSFLNKLLDANLYEYTYQGITYNNSELTYMIHFEPRRGKAKYTGTFFISDDTYAITKVDYNYYKNRHGDKLNLKLLIGVKYIENLSEGTILFEKNSNNIYQPKYVKRHTGSYFYISRGLKFIENSSAKNKVSFDFTFEGDAKEKEELLITQNSVLTLEDFKAIKQEKVAPYKVLNKFEKSTWENEDTLEATQEMKAFEVKE</sequence>
<dbReference type="Pfam" id="PF13715">
    <property type="entry name" value="CarbopepD_reg_2"/>
    <property type="match status" value="1"/>
</dbReference>
<proteinExistence type="predicted"/>
<reference evidence="3" key="1">
    <citation type="journal article" date="2019" name="Int. J. Syst. Evol. Microbiol.">
        <title>The Global Catalogue of Microorganisms (GCM) 10K type strain sequencing project: providing services to taxonomists for standard genome sequencing and annotation.</title>
        <authorList>
            <consortium name="The Broad Institute Genomics Platform"/>
            <consortium name="The Broad Institute Genome Sequencing Center for Infectious Disease"/>
            <person name="Wu L."/>
            <person name="Ma J."/>
        </authorList>
    </citation>
    <scope>NUCLEOTIDE SEQUENCE [LARGE SCALE GENOMIC DNA]</scope>
    <source>
        <strain evidence="3">JCM 18325</strain>
    </source>
</reference>
<dbReference type="EMBL" id="BAABJW010000003">
    <property type="protein sequence ID" value="GAA4812253.1"/>
    <property type="molecule type" value="Genomic_DNA"/>
</dbReference>
<protein>
    <recommendedName>
        <fullName evidence="4">Carboxypeptidase-like regulatory domain-containing protein</fullName>
    </recommendedName>
</protein>